<dbReference type="AlphaFoldDB" id="A0A8C9KMU1"/>
<reference evidence="1" key="2">
    <citation type="submission" date="2025-09" db="UniProtKB">
        <authorList>
            <consortium name="Ensembl"/>
        </authorList>
    </citation>
    <scope>IDENTIFICATION</scope>
</reference>
<dbReference type="SUPFAM" id="SSF82051">
    <property type="entry name" value="Obg GTP-binding protein N-terminal domain"/>
    <property type="match status" value="1"/>
</dbReference>
<reference evidence="1" key="1">
    <citation type="submission" date="2025-08" db="UniProtKB">
        <authorList>
            <consortium name="Ensembl"/>
        </authorList>
    </citation>
    <scope>IDENTIFICATION</scope>
</reference>
<accession>A0A8C9KMU1</accession>
<evidence type="ECO:0000313" key="1">
    <source>
        <dbReference type="Ensembl" id="ENSPTIP00000024804.1"/>
    </source>
</evidence>
<dbReference type="InterPro" id="IPR036726">
    <property type="entry name" value="GTP1_OBG_dom_sf"/>
</dbReference>
<evidence type="ECO:0008006" key="3">
    <source>
        <dbReference type="Google" id="ProtNLM"/>
    </source>
</evidence>
<protein>
    <recommendedName>
        <fullName evidence="3">GTP-binding protein 10</fullName>
    </recommendedName>
</protein>
<dbReference type="Ensembl" id="ENSPTIT00000029295.1">
    <property type="protein sequence ID" value="ENSPTIP00000024804.1"/>
    <property type="gene ID" value="ENSPTIG00000020787.1"/>
</dbReference>
<dbReference type="GeneTree" id="ENSGT00940000155589"/>
<dbReference type="Proteomes" id="UP000675900">
    <property type="component" value="Unassembled WGS sequence"/>
</dbReference>
<proteinExistence type="predicted"/>
<organism evidence="1 2">
    <name type="scientific">Panthera tigris altaica</name>
    <name type="common">Siberian tiger</name>
    <dbReference type="NCBI Taxonomy" id="74533"/>
    <lineage>
        <taxon>Eukaryota</taxon>
        <taxon>Metazoa</taxon>
        <taxon>Chordata</taxon>
        <taxon>Craniata</taxon>
        <taxon>Vertebrata</taxon>
        <taxon>Euteleostomi</taxon>
        <taxon>Mammalia</taxon>
        <taxon>Eutheria</taxon>
        <taxon>Laurasiatheria</taxon>
        <taxon>Carnivora</taxon>
        <taxon>Feliformia</taxon>
        <taxon>Felidae</taxon>
        <taxon>Pantherinae</taxon>
        <taxon>Panthera</taxon>
    </lineage>
</organism>
<sequence>MVRCGSVWFRKYGNFIDNLRLFTRGGSGGMGYPRLGGDVWVVAHKKMTLKQLKDKYPRKRFVAGEGANSRKRTEKIFLSRL</sequence>
<name>A0A8C9KMU1_PANTA</name>
<keyword evidence="2" id="KW-1185">Reference proteome</keyword>
<evidence type="ECO:0000313" key="2">
    <source>
        <dbReference type="Proteomes" id="UP000675900"/>
    </source>
</evidence>